<reference evidence="1 2" key="1">
    <citation type="submission" date="2016-06" db="EMBL/GenBank/DDBJ databases">
        <title>Evolution of pathogenesis and genome organization in the Tremellales.</title>
        <authorList>
            <person name="Cuomo C."/>
            <person name="Litvintseva A."/>
            <person name="Heitman J."/>
            <person name="Chen Y."/>
            <person name="Sun S."/>
            <person name="Springer D."/>
            <person name="Dromer F."/>
            <person name="Young S."/>
            <person name="Zeng Q."/>
            <person name="Chapman S."/>
            <person name="Gujja S."/>
            <person name="Saif S."/>
            <person name="Birren B."/>
        </authorList>
    </citation>
    <scope>NUCLEOTIDE SEQUENCE [LARGE SCALE GENOMIC DNA]</scope>
    <source>
        <strain evidence="1 2">CBS 7118</strain>
    </source>
</reference>
<evidence type="ECO:0000313" key="2">
    <source>
        <dbReference type="Proteomes" id="UP000094819"/>
    </source>
</evidence>
<name>A0A1E3HF76_9TREE</name>
<comment type="caution">
    <text evidence="1">The sequence shown here is derived from an EMBL/GenBank/DDBJ whole genome shotgun (WGS) entry which is preliminary data.</text>
</comment>
<organism evidence="1 2">
    <name type="scientific">Cryptococcus wingfieldii CBS 7118</name>
    <dbReference type="NCBI Taxonomy" id="1295528"/>
    <lineage>
        <taxon>Eukaryota</taxon>
        <taxon>Fungi</taxon>
        <taxon>Dikarya</taxon>
        <taxon>Basidiomycota</taxon>
        <taxon>Agaricomycotina</taxon>
        <taxon>Tremellomycetes</taxon>
        <taxon>Tremellales</taxon>
        <taxon>Cryptococcaceae</taxon>
        <taxon>Cryptococcus</taxon>
    </lineage>
</organism>
<dbReference type="OrthoDB" id="430436at2759"/>
<protein>
    <recommendedName>
        <fullName evidence="3">Semialdehyde dehydrogenase NAD-binding domain-containing protein</fullName>
    </recommendedName>
</protein>
<proteinExistence type="predicted"/>
<gene>
    <name evidence="1" type="ORF">L198_08178</name>
</gene>
<dbReference type="AlphaFoldDB" id="A0A1E3HF76"/>
<evidence type="ECO:0000313" key="1">
    <source>
        <dbReference type="EMBL" id="ODN74992.1"/>
    </source>
</evidence>
<accession>A0A1E3HF76</accession>
<evidence type="ECO:0008006" key="3">
    <source>
        <dbReference type="Google" id="ProtNLM"/>
    </source>
</evidence>
<dbReference type="Proteomes" id="UP000094819">
    <property type="component" value="Unassembled WGS sequence"/>
</dbReference>
<sequence>MWLPSKDNALADALSRYQWTEVCRLDRPAFWAALRWRAQRSSLCIYIPFIRCTPSHLDHRLAMSTPTPVTILGSTGLTGSETLQVLLTSSNPFSITTATRRPIPSPFPKCKPTNAQTVLDERI</sequence>
<dbReference type="GeneID" id="30197389"/>
<keyword evidence="2" id="KW-1185">Reference proteome</keyword>
<dbReference type="EMBL" id="AWGH01000056">
    <property type="protein sequence ID" value="ODN74992.1"/>
    <property type="molecule type" value="Genomic_DNA"/>
</dbReference>
<dbReference type="RefSeq" id="XP_019027875.1">
    <property type="nucleotide sequence ID" value="XM_019180149.1"/>
</dbReference>